<dbReference type="Pfam" id="PF07085">
    <property type="entry name" value="DRTGG"/>
    <property type="match status" value="1"/>
</dbReference>
<dbReference type="GO" id="GO:0046872">
    <property type="term" value="F:metal ion binding"/>
    <property type="evidence" value="ECO:0007669"/>
    <property type="project" value="UniProtKB-KW"/>
</dbReference>
<name>A0A8J6QJK1_9BACT</name>
<dbReference type="AlphaFoldDB" id="A0A8J6QJK1"/>
<keyword evidence="12" id="KW-1185">Reference proteome</keyword>
<dbReference type="InterPro" id="IPR001667">
    <property type="entry name" value="DDH_dom"/>
</dbReference>
<comment type="caution">
    <text evidence="11">The sequence shown here is derived from an EMBL/GenBank/DDBJ whole genome shotgun (WGS) entry which is preliminary data.</text>
</comment>
<dbReference type="PROSITE" id="PS51371">
    <property type="entry name" value="CBS"/>
    <property type="match status" value="1"/>
</dbReference>
<gene>
    <name evidence="11" type="ORF">ICT70_00845</name>
</gene>
<dbReference type="InterPro" id="IPR028979">
    <property type="entry name" value="Ser_kin/Pase_Hpr-like_N_sf"/>
</dbReference>
<evidence type="ECO:0000256" key="4">
    <source>
        <dbReference type="ARBA" id="ARBA00022723"/>
    </source>
</evidence>
<comment type="catalytic activity">
    <reaction evidence="8">
        <text>diphosphate + H2O = 2 phosphate + H(+)</text>
        <dbReference type="Rhea" id="RHEA:24576"/>
        <dbReference type="ChEBI" id="CHEBI:15377"/>
        <dbReference type="ChEBI" id="CHEBI:15378"/>
        <dbReference type="ChEBI" id="CHEBI:33019"/>
        <dbReference type="ChEBI" id="CHEBI:43474"/>
        <dbReference type="EC" id="3.6.1.1"/>
    </reaction>
</comment>
<keyword evidence="4" id="KW-0479">Metal-binding</keyword>
<dbReference type="Gene3D" id="3.90.1640.10">
    <property type="entry name" value="inorganic pyrophosphatase (n-terminal core)"/>
    <property type="match status" value="2"/>
</dbReference>
<keyword evidence="9" id="KW-0129">CBS domain</keyword>
<keyword evidence="6" id="KW-0464">Manganese</keyword>
<sequence length="551" mass="60611">MPNNSVIYVVGHRNPDTDSICSALAYAQLRRNQGLSDVQAARAGNINQQTQFVLDELGVEVPVLLSDVHPRIKDVVTEKAISIHQDEPMARAIELYHQHHIRMLPVVDDAGRAQGLLLLKRATEFFLVPTDPDKMRRIKASLCSIQMCLNANAVNLVAADKVEDLNLYVGARREASFDSWIKKMDLSRAVLITGDRPGIQRRAVEAGVRLLIISGGGAVDDKLLDLARKNQVSILVSDYDTANSVWLTRMATPVRELADTDFITVRPNDLLDDLRIKLMHSKQSGAIVCTGEKEVVGVATKSNLIKSSAVKLILVDHNELAQAVPGADKVEILEVIDHHRLGNFHTDQPIRFINQPLGSTCSLVATLYQQAGIKPDASVSGLLLAGLLSDTLVLKSPTTTEVDRQLVPWLEELSGLEHAEFGARLFAAGSLMASGAPARKLIFTDFKEYTAGTYQLGLGQVEVVNFHTFYARQQELASELTAIRAEKGYDLVALLITDIVMETSYLLTAGPSELPYVIGYPQEADNLYRLKGVMSRKKQLVPHLMKVFKGL</sequence>
<dbReference type="InterPro" id="IPR038763">
    <property type="entry name" value="DHH_sf"/>
</dbReference>
<evidence type="ECO:0000256" key="6">
    <source>
        <dbReference type="ARBA" id="ARBA00023211"/>
    </source>
</evidence>
<dbReference type="InterPro" id="IPR046342">
    <property type="entry name" value="CBS_dom_sf"/>
</dbReference>
<reference evidence="11" key="1">
    <citation type="submission" date="2020-09" db="EMBL/GenBank/DDBJ databases">
        <title>Pelobacter alkaliphilus sp. nov., a novel anaerobic arsenate-reducing bacterium from terrestrial mud volcano.</title>
        <authorList>
            <person name="Khomyakova M.A."/>
            <person name="Merkel A.Y."/>
            <person name="Slobodkin A.I."/>
        </authorList>
    </citation>
    <scope>NUCLEOTIDE SEQUENCE</scope>
    <source>
        <strain evidence="11">M08fum</strain>
    </source>
</reference>
<dbReference type="PANTHER" id="PTHR12112:SF22">
    <property type="entry name" value="MANGANESE-DEPENDENT INORGANIC PYROPHOSPHATASE-RELATED"/>
    <property type="match status" value="1"/>
</dbReference>
<dbReference type="Pfam" id="PF02833">
    <property type="entry name" value="DHHA2"/>
    <property type="match status" value="1"/>
</dbReference>
<dbReference type="SMART" id="SM01131">
    <property type="entry name" value="DHHA2"/>
    <property type="match status" value="1"/>
</dbReference>
<dbReference type="Gene3D" id="3.10.310.20">
    <property type="entry name" value="DHHA2 domain"/>
    <property type="match status" value="1"/>
</dbReference>
<dbReference type="SUPFAM" id="SSF64182">
    <property type="entry name" value="DHH phosphoesterases"/>
    <property type="match status" value="1"/>
</dbReference>
<dbReference type="PANTHER" id="PTHR12112">
    <property type="entry name" value="BNIP - RELATED"/>
    <property type="match status" value="1"/>
</dbReference>
<dbReference type="Proteomes" id="UP000632828">
    <property type="component" value="Unassembled WGS sequence"/>
</dbReference>
<dbReference type="Pfam" id="PF01368">
    <property type="entry name" value="DHH"/>
    <property type="match status" value="1"/>
</dbReference>
<dbReference type="InterPro" id="IPR000644">
    <property type="entry name" value="CBS_dom"/>
</dbReference>
<dbReference type="InterPro" id="IPR004097">
    <property type="entry name" value="DHHA2"/>
</dbReference>
<accession>A0A8J6QJK1</accession>
<evidence type="ECO:0000256" key="2">
    <source>
        <dbReference type="ARBA" id="ARBA00011643"/>
    </source>
</evidence>
<dbReference type="SMART" id="SM00116">
    <property type="entry name" value="CBS"/>
    <property type="match status" value="2"/>
</dbReference>
<dbReference type="InterPro" id="IPR038222">
    <property type="entry name" value="DHHA2_dom_sf"/>
</dbReference>
<evidence type="ECO:0000313" key="12">
    <source>
        <dbReference type="Proteomes" id="UP000632828"/>
    </source>
</evidence>
<evidence type="ECO:0000256" key="7">
    <source>
        <dbReference type="ARBA" id="ARBA00032535"/>
    </source>
</evidence>
<protein>
    <recommendedName>
        <fullName evidence="3">inorganic diphosphatase</fullName>
        <ecNumber evidence="3">3.6.1.1</ecNumber>
    </recommendedName>
    <alternativeName>
        <fullName evidence="7">Pyrophosphate phospho-hydrolase</fullName>
    </alternativeName>
</protein>
<proteinExistence type="predicted"/>
<evidence type="ECO:0000256" key="8">
    <source>
        <dbReference type="ARBA" id="ARBA00047820"/>
    </source>
</evidence>
<evidence type="ECO:0000259" key="10">
    <source>
        <dbReference type="PROSITE" id="PS51371"/>
    </source>
</evidence>
<keyword evidence="5 11" id="KW-0378">Hydrolase</keyword>
<feature type="domain" description="CBS" evidence="10">
    <location>
        <begin position="76"/>
        <end position="135"/>
    </location>
</feature>
<dbReference type="InterPro" id="IPR010766">
    <property type="entry name" value="DRTGG"/>
</dbReference>
<organism evidence="11 12">
    <name type="scientific">Pelovirga terrestris</name>
    <dbReference type="NCBI Taxonomy" id="2771352"/>
    <lineage>
        <taxon>Bacteria</taxon>
        <taxon>Pseudomonadati</taxon>
        <taxon>Thermodesulfobacteriota</taxon>
        <taxon>Desulfuromonadia</taxon>
        <taxon>Geobacterales</taxon>
        <taxon>Geobacteraceae</taxon>
        <taxon>Pelovirga</taxon>
    </lineage>
</organism>
<dbReference type="NCBIfam" id="NF011443">
    <property type="entry name" value="PRK14869.1-5"/>
    <property type="match status" value="1"/>
</dbReference>
<dbReference type="Gene3D" id="3.40.1390.20">
    <property type="entry name" value="HprK N-terminal domain-like"/>
    <property type="match status" value="1"/>
</dbReference>
<dbReference type="EMBL" id="JACWUN010000001">
    <property type="protein sequence ID" value="MBD1399214.1"/>
    <property type="molecule type" value="Genomic_DNA"/>
</dbReference>
<evidence type="ECO:0000256" key="1">
    <source>
        <dbReference type="ARBA" id="ARBA00001936"/>
    </source>
</evidence>
<dbReference type="NCBIfam" id="NF011442">
    <property type="entry name" value="PRK14869.1-4"/>
    <property type="match status" value="1"/>
</dbReference>
<dbReference type="SUPFAM" id="SSF75138">
    <property type="entry name" value="HprK N-terminal domain-like"/>
    <property type="match status" value="1"/>
</dbReference>
<evidence type="ECO:0000256" key="9">
    <source>
        <dbReference type="PROSITE-ProRule" id="PRU00703"/>
    </source>
</evidence>
<evidence type="ECO:0000256" key="3">
    <source>
        <dbReference type="ARBA" id="ARBA00012146"/>
    </source>
</evidence>
<evidence type="ECO:0000313" key="11">
    <source>
        <dbReference type="EMBL" id="MBD1399214.1"/>
    </source>
</evidence>
<evidence type="ECO:0000256" key="5">
    <source>
        <dbReference type="ARBA" id="ARBA00022801"/>
    </source>
</evidence>
<dbReference type="Pfam" id="PF00571">
    <property type="entry name" value="CBS"/>
    <property type="match status" value="2"/>
</dbReference>
<dbReference type="GO" id="GO:0005737">
    <property type="term" value="C:cytoplasm"/>
    <property type="evidence" value="ECO:0007669"/>
    <property type="project" value="InterPro"/>
</dbReference>
<dbReference type="EC" id="3.6.1.1" evidence="3"/>
<comment type="subunit">
    <text evidence="2">Homohexamer.</text>
</comment>
<dbReference type="NCBIfam" id="NF011445">
    <property type="entry name" value="PRK14869.2-1"/>
    <property type="match status" value="1"/>
</dbReference>
<dbReference type="GO" id="GO:0004427">
    <property type="term" value="F:inorganic diphosphate phosphatase activity"/>
    <property type="evidence" value="ECO:0007669"/>
    <property type="project" value="UniProtKB-EC"/>
</dbReference>
<dbReference type="SUPFAM" id="SSF54631">
    <property type="entry name" value="CBS-domain pair"/>
    <property type="match status" value="1"/>
</dbReference>
<comment type="cofactor">
    <cofactor evidence="1">
        <name>Mn(2+)</name>
        <dbReference type="ChEBI" id="CHEBI:29035"/>
    </cofactor>
</comment>
<dbReference type="RefSeq" id="WP_191153487.1">
    <property type="nucleotide sequence ID" value="NZ_JACWUN010000001.1"/>
</dbReference>